<keyword evidence="2" id="KW-1185">Reference proteome</keyword>
<organism evidence="1 2">
    <name type="scientific">Saccharopolyspora erythraea (strain ATCC 11635 / DSM 40517 / JCM 4748 / NBRC 13426 / NCIMB 8594 / NRRL 2338)</name>
    <dbReference type="NCBI Taxonomy" id="405948"/>
    <lineage>
        <taxon>Bacteria</taxon>
        <taxon>Bacillati</taxon>
        <taxon>Actinomycetota</taxon>
        <taxon>Actinomycetes</taxon>
        <taxon>Pseudonocardiales</taxon>
        <taxon>Pseudonocardiaceae</taxon>
        <taxon>Saccharopolyspora</taxon>
    </lineage>
</organism>
<evidence type="ECO:0000313" key="2">
    <source>
        <dbReference type="Proteomes" id="UP000006728"/>
    </source>
</evidence>
<sequence length="55" mass="5888">MTKPGQPCVMISGNAVSCRGLTWMNWTSTPSISVVNCGSALGFASHRRQSYSVPQ</sequence>
<dbReference type="EMBL" id="AM420293">
    <property type="protein sequence ID" value="CAM02009.1"/>
    <property type="molecule type" value="Genomic_DNA"/>
</dbReference>
<evidence type="ECO:0000313" key="1">
    <source>
        <dbReference type="EMBL" id="CAM02009.1"/>
    </source>
</evidence>
<accession>A4FD84</accession>
<dbReference type="AlphaFoldDB" id="A4FD84"/>
<name>A4FD84_SACEN</name>
<gene>
    <name evidence="1" type="ordered locus">SACE_2728</name>
</gene>
<proteinExistence type="predicted"/>
<dbReference type="HOGENOM" id="CLU_3029729_0_0_11"/>
<dbReference type="KEGG" id="sen:SACE_2728"/>
<reference evidence="1 2" key="1">
    <citation type="journal article" date="2007" name="Nat. Biotechnol.">
        <title>Complete genome sequence of the erythromycin-producing bacterium Saccharopolyspora erythraea NRRL23338.</title>
        <authorList>
            <person name="Oliynyk M."/>
            <person name="Samborskyy M."/>
            <person name="Lester J.B."/>
            <person name="Mironenko T."/>
            <person name="Scott N."/>
            <person name="Dickens S."/>
            <person name="Haydock S.F."/>
            <person name="Leadlay P.F."/>
        </authorList>
    </citation>
    <scope>NUCLEOTIDE SEQUENCE [LARGE SCALE GENOMIC DNA]</scope>
    <source>
        <strain evidence="2">ATCC 11635 / DSM 40517 / JCM 4748 / NBRC 13426 / NCIMB 8594 / NRRL 2338</strain>
    </source>
</reference>
<protein>
    <submittedName>
        <fullName evidence="1">Uncharacterized protein</fullName>
    </submittedName>
</protein>
<dbReference type="Proteomes" id="UP000006728">
    <property type="component" value="Chromosome"/>
</dbReference>